<keyword evidence="1 3" id="KW-0723">Serine/threonine-protein kinase</keyword>
<dbReference type="Proteomes" id="UP000005824">
    <property type="component" value="Unassembled WGS sequence"/>
</dbReference>
<dbReference type="PANTHER" id="PTHR35526">
    <property type="entry name" value="ANTI-SIGMA-F FACTOR RSBW-RELATED"/>
    <property type="match status" value="1"/>
</dbReference>
<dbReference type="SUPFAM" id="SSF55874">
    <property type="entry name" value="ATPase domain of HSP90 chaperone/DNA topoisomerase II/histidine kinase"/>
    <property type="match status" value="1"/>
</dbReference>
<gene>
    <name evidence="3" type="ORF">CfE428DRAFT_4673</name>
</gene>
<dbReference type="STRING" id="497964.CfE428DRAFT_4673"/>
<keyword evidence="3" id="KW-0808">Transferase</keyword>
<protein>
    <submittedName>
        <fullName evidence="3">Putative anti-sigma regulatory factor, serine/threonine protein kinase</fullName>
    </submittedName>
</protein>
<dbReference type="PANTHER" id="PTHR35526:SF3">
    <property type="entry name" value="ANTI-SIGMA-F FACTOR RSBW"/>
    <property type="match status" value="1"/>
</dbReference>
<dbReference type="RefSeq" id="WP_006981994.1">
    <property type="nucleotide sequence ID" value="NZ_ABVL01000016.1"/>
</dbReference>
<dbReference type="InterPro" id="IPR018086">
    <property type="entry name" value="NADH_UbQ_OxRdtase_su1_CS"/>
</dbReference>
<dbReference type="Pfam" id="PF13581">
    <property type="entry name" value="HATPase_c_2"/>
    <property type="match status" value="1"/>
</dbReference>
<dbReference type="eggNOG" id="COG2172">
    <property type="taxonomic scope" value="Bacteria"/>
</dbReference>
<dbReference type="EMBL" id="ABVL01000016">
    <property type="protein sequence ID" value="EDY17934.1"/>
    <property type="molecule type" value="Genomic_DNA"/>
</dbReference>
<dbReference type="PROSITE" id="PS00668">
    <property type="entry name" value="COMPLEX1_ND1_2"/>
    <property type="match status" value="1"/>
</dbReference>
<dbReference type="InterPro" id="IPR003594">
    <property type="entry name" value="HATPase_dom"/>
</dbReference>
<evidence type="ECO:0000313" key="4">
    <source>
        <dbReference type="Proteomes" id="UP000005824"/>
    </source>
</evidence>
<comment type="caution">
    <text evidence="3">The sequence shown here is derived from an EMBL/GenBank/DDBJ whole genome shotgun (WGS) entry which is preliminary data.</text>
</comment>
<keyword evidence="3" id="KW-0418">Kinase</keyword>
<dbReference type="InterPro" id="IPR050267">
    <property type="entry name" value="Anti-sigma-factor_SerPK"/>
</dbReference>
<proteinExistence type="predicted"/>
<evidence type="ECO:0000313" key="3">
    <source>
        <dbReference type="EMBL" id="EDY17934.1"/>
    </source>
</evidence>
<dbReference type="GO" id="GO:0004674">
    <property type="term" value="F:protein serine/threonine kinase activity"/>
    <property type="evidence" value="ECO:0007669"/>
    <property type="project" value="UniProtKB-KW"/>
</dbReference>
<accession>B4D6Y3</accession>
<dbReference type="CDD" id="cd16936">
    <property type="entry name" value="HATPase_RsbW-like"/>
    <property type="match status" value="1"/>
</dbReference>
<dbReference type="InterPro" id="IPR036890">
    <property type="entry name" value="HATPase_C_sf"/>
</dbReference>
<evidence type="ECO:0000259" key="2">
    <source>
        <dbReference type="Pfam" id="PF13581"/>
    </source>
</evidence>
<evidence type="ECO:0000256" key="1">
    <source>
        <dbReference type="ARBA" id="ARBA00022527"/>
    </source>
</evidence>
<organism evidence="3 4">
    <name type="scientific">Chthoniobacter flavus Ellin428</name>
    <dbReference type="NCBI Taxonomy" id="497964"/>
    <lineage>
        <taxon>Bacteria</taxon>
        <taxon>Pseudomonadati</taxon>
        <taxon>Verrucomicrobiota</taxon>
        <taxon>Spartobacteria</taxon>
        <taxon>Chthoniobacterales</taxon>
        <taxon>Chthoniobacteraceae</taxon>
        <taxon>Chthoniobacter</taxon>
    </lineage>
</organism>
<sequence>MKREIEFASHPANLTLVRDFIRQFLKPFDIPEAEKDLVVLGLDEACTNVIRYAYHHEPNQLICLVCEETEAGFRFRLRDYGTQCDPSKLQGRPLDLVQPGGLGIHLIRRAFNQVDYNLKKEGTELVLEKHLNHHHKE</sequence>
<feature type="domain" description="Histidine kinase/HSP90-like ATPase" evidence="2">
    <location>
        <begin position="7"/>
        <end position="128"/>
    </location>
</feature>
<dbReference type="AlphaFoldDB" id="B4D6Y3"/>
<dbReference type="Gene3D" id="3.30.565.10">
    <property type="entry name" value="Histidine kinase-like ATPase, C-terminal domain"/>
    <property type="match status" value="1"/>
</dbReference>
<dbReference type="InParanoid" id="B4D6Y3"/>
<keyword evidence="4" id="KW-1185">Reference proteome</keyword>
<dbReference type="GO" id="GO:0016020">
    <property type="term" value="C:membrane"/>
    <property type="evidence" value="ECO:0007669"/>
    <property type="project" value="InterPro"/>
</dbReference>
<name>B4D6Y3_9BACT</name>
<reference evidence="3 4" key="1">
    <citation type="journal article" date="2011" name="J. Bacteriol.">
        <title>Genome sequence of Chthoniobacter flavus Ellin428, an aerobic heterotrophic soil bacterium.</title>
        <authorList>
            <person name="Kant R."/>
            <person name="van Passel M.W."/>
            <person name="Palva A."/>
            <person name="Lucas S."/>
            <person name="Lapidus A."/>
            <person name="Glavina Del Rio T."/>
            <person name="Dalin E."/>
            <person name="Tice H."/>
            <person name="Bruce D."/>
            <person name="Goodwin L."/>
            <person name="Pitluck S."/>
            <person name="Larimer F.W."/>
            <person name="Land M.L."/>
            <person name="Hauser L."/>
            <person name="Sangwan P."/>
            <person name="de Vos W.M."/>
            <person name="Janssen P.H."/>
            <person name="Smidt H."/>
        </authorList>
    </citation>
    <scope>NUCLEOTIDE SEQUENCE [LARGE SCALE GENOMIC DNA]</scope>
    <source>
        <strain evidence="3 4">Ellin428</strain>
    </source>
</reference>